<feature type="transmembrane region" description="Helical" evidence="1">
    <location>
        <begin position="12"/>
        <end position="30"/>
    </location>
</feature>
<sequence length="1020" mass="113026">MIEFILKKRKITILFFVVAVIGGIYGFITLPRQESPDVTSYTAMVTTVLPGGTPEKVEQTVTKKIEEKIKEIQGLKSITSESKDSVSIITVEVTKNQKPKEKWDELRKKVQDVEADLPEDAKKPQVNDDLSKTFIQTLNITANSLDDLYNIRSNINSWEDQLKTISGVADVTIIGMPEKQVKVELDTQKLYNYGITWKQVTAAIQGDRDKTPLGNLDNENHRYQLVLDESYDPDELNNVIVSTTKEGIPIHLEDIGKAYMSTQKVDHYVYHNGKPAINISINAESGTDVPSAQKKVTEKIATFKKSMPEGIKFENVYSTNERLNELFSSLTHEAISAIASVLIVCSLGLSFNTSLMIALAIPISMSVSLMLAPIFSVTFNQITVYALIVVLGILVDDAVVVNDNIDRHITDLGEPVEKAAINGPKEVFTSILTATLATIASFLPIAFLHGNVGQFARPLPVIVCIAMITSMFIALTIIPIFRIWHSKRAVKREDFIKPAGLLGKQINRIIAWYANKFMPKILDKPLKAVTVSLLITLCAYSLIVFVPIQLFPKADRAEMLININNQPGSSIKDTNALVEDISRWVRTQPNVKLVSAYAGGPAPSMFLSDETISDSEQSGQVFVKIDKTKMKTSDIIDKWKRDLKKLYPQAEVIPRELQMGFPIGKPVVIRIYGQDIDTLRNLSQEAQSKIKNIDGISNVKDNIGINNYSYKIEINKALMDKMQVNYSDITSTVRLINDGMTIDKFDDKSDVSDIVLYADKPKEDPMISFGRLNVPNAQGQQIPLRQLAKITPYFSINTIPRRNLTRYVEVSADVDGKTAAAVMKDVKKAVSTINLPEGFSWEAGGETIESVDIFVDLIKLLIISAFLIIIIIILQFYSFSAPVIITSTFFLAFGGSIIGLFITGKQLGFMAILGCIALIGIVARNGIVLIEFIENERKRGVELKQAVINAGEARLRPVALTAMTAIAGLIPMSVTGEALFKPMGITIIFGLMYSTILTLVVVPSLYTIIARLKIKYRNLS</sequence>
<evidence type="ECO:0000313" key="3">
    <source>
        <dbReference type="Proteomes" id="UP001623660"/>
    </source>
</evidence>
<dbReference type="SUPFAM" id="SSF82866">
    <property type="entry name" value="Multidrug efflux transporter AcrB transmembrane domain"/>
    <property type="match status" value="2"/>
</dbReference>
<feature type="transmembrane region" description="Helical" evidence="1">
    <location>
        <begin position="356"/>
        <end position="376"/>
    </location>
</feature>
<feature type="transmembrane region" description="Helical" evidence="1">
    <location>
        <begin position="427"/>
        <end position="447"/>
    </location>
</feature>
<dbReference type="PANTHER" id="PTHR32063">
    <property type="match status" value="1"/>
</dbReference>
<proteinExistence type="predicted"/>
<dbReference type="Gene3D" id="3.30.70.1440">
    <property type="entry name" value="Multidrug efflux transporter AcrB pore domain"/>
    <property type="match status" value="1"/>
</dbReference>
<evidence type="ECO:0000313" key="2">
    <source>
        <dbReference type="EMBL" id="MFL0197902.1"/>
    </source>
</evidence>
<dbReference type="InterPro" id="IPR027463">
    <property type="entry name" value="AcrB_DN_DC_subdom"/>
</dbReference>
<dbReference type="Gene3D" id="1.20.1640.10">
    <property type="entry name" value="Multidrug efflux transporter AcrB transmembrane domain"/>
    <property type="match status" value="2"/>
</dbReference>
<feature type="transmembrane region" description="Helical" evidence="1">
    <location>
        <begin position="857"/>
        <end position="877"/>
    </location>
</feature>
<organism evidence="2 3">
    <name type="scientific">Candidatus Clostridium eludens</name>
    <dbReference type="NCBI Taxonomy" id="3381663"/>
    <lineage>
        <taxon>Bacteria</taxon>
        <taxon>Bacillati</taxon>
        <taxon>Bacillota</taxon>
        <taxon>Clostridia</taxon>
        <taxon>Eubacteriales</taxon>
        <taxon>Clostridiaceae</taxon>
        <taxon>Clostridium</taxon>
    </lineage>
</organism>
<feature type="transmembrane region" description="Helical" evidence="1">
    <location>
        <begin position="459"/>
        <end position="484"/>
    </location>
</feature>
<dbReference type="Gene3D" id="3.30.70.1430">
    <property type="entry name" value="Multidrug efflux transporter AcrB pore domain"/>
    <property type="match status" value="2"/>
</dbReference>
<dbReference type="SUPFAM" id="SSF82693">
    <property type="entry name" value="Multidrug efflux transporter AcrB pore domain, PN1, PN2, PC1 and PC2 subdomains"/>
    <property type="match status" value="2"/>
</dbReference>
<feature type="transmembrane region" description="Helical" evidence="1">
    <location>
        <begin position="954"/>
        <end position="974"/>
    </location>
</feature>
<dbReference type="SUPFAM" id="SSF82714">
    <property type="entry name" value="Multidrug efflux transporter AcrB TolC docking domain, DN and DC subdomains"/>
    <property type="match status" value="2"/>
</dbReference>
<feature type="transmembrane region" description="Helical" evidence="1">
    <location>
        <begin position="986"/>
        <end position="1009"/>
    </location>
</feature>
<reference evidence="2 3" key="1">
    <citation type="submission" date="2024-11" db="EMBL/GenBank/DDBJ databases">
        <authorList>
            <person name="Heng Y.C."/>
            <person name="Lim A.C.H."/>
            <person name="Lee J.K.Y."/>
            <person name="Kittelmann S."/>
        </authorList>
    </citation>
    <scope>NUCLEOTIDE SEQUENCE [LARGE SCALE GENOMIC DNA]</scope>
    <source>
        <strain evidence="2 3">WILCCON 0269</strain>
    </source>
</reference>
<feature type="transmembrane region" description="Helical" evidence="1">
    <location>
        <begin position="330"/>
        <end position="349"/>
    </location>
</feature>
<comment type="caution">
    <text evidence="2">The sequence shown here is derived from an EMBL/GenBank/DDBJ whole genome shotgun (WGS) entry which is preliminary data.</text>
</comment>
<accession>A0ABW8SP88</accession>
<feature type="transmembrane region" description="Helical" evidence="1">
    <location>
        <begin position="884"/>
        <end position="903"/>
    </location>
</feature>
<dbReference type="Proteomes" id="UP001623660">
    <property type="component" value="Unassembled WGS sequence"/>
</dbReference>
<name>A0ABW8SP88_9CLOT</name>
<evidence type="ECO:0000256" key="1">
    <source>
        <dbReference type="SAM" id="Phobius"/>
    </source>
</evidence>
<dbReference type="EMBL" id="JBJHZX010000040">
    <property type="protein sequence ID" value="MFL0197902.1"/>
    <property type="molecule type" value="Genomic_DNA"/>
</dbReference>
<keyword evidence="1" id="KW-1133">Transmembrane helix</keyword>
<keyword evidence="1" id="KW-0812">Transmembrane</keyword>
<protein>
    <submittedName>
        <fullName evidence="2">Efflux RND transporter permease subunit</fullName>
    </submittedName>
</protein>
<dbReference type="PRINTS" id="PR00702">
    <property type="entry name" value="ACRIFLAVINRP"/>
</dbReference>
<feature type="transmembrane region" description="Helical" evidence="1">
    <location>
        <begin position="528"/>
        <end position="551"/>
    </location>
</feature>
<dbReference type="RefSeq" id="WP_406794006.1">
    <property type="nucleotide sequence ID" value="NZ_JBJHZX010000040.1"/>
</dbReference>
<dbReference type="Gene3D" id="3.30.2090.10">
    <property type="entry name" value="Multidrug efflux transporter AcrB TolC docking domain, DN and DC subdomains"/>
    <property type="match status" value="2"/>
</dbReference>
<keyword evidence="3" id="KW-1185">Reference proteome</keyword>
<gene>
    <name evidence="2" type="ORF">ACJDU8_20370</name>
</gene>
<dbReference type="InterPro" id="IPR001036">
    <property type="entry name" value="Acrflvin-R"/>
</dbReference>
<dbReference type="Pfam" id="PF00873">
    <property type="entry name" value="ACR_tran"/>
    <property type="match status" value="1"/>
</dbReference>
<keyword evidence="1" id="KW-0472">Membrane</keyword>
<dbReference type="PANTHER" id="PTHR32063:SF18">
    <property type="entry name" value="CATION EFFLUX SYSTEM PROTEIN"/>
    <property type="match status" value="1"/>
</dbReference>
<dbReference type="Gene3D" id="3.30.70.1320">
    <property type="entry name" value="Multidrug efflux transporter AcrB pore domain like"/>
    <property type="match status" value="1"/>
</dbReference>
<feature type="transmembrane region" description="Helical" evidence="1">
    <location>
        <begin position="909"/>
        <end position="933"/>
    </location>
</feature>
<feature type="transmembrane region" description="Helical" evidence="1">
    <location>
        <begin position="382"/>
        <end position="401"/>
    </location>
</feature>